<feature type="transmembrane region" description="Helical" evidence="1">
    <location>
        <begin position="31"/>
        <end position="49"/>
    </location>
</feature>
<keyword evidence="1" id="KW-1133">Transmembrane helix</keyword>
<organism evidence="2 3">
    <name type="scientific">Virgibacillus natechei</name>
    <dbReference type="NCBI Taxonomy" id="1216297"/>
    <lineage>
        <taxon>Bacteria</taxon>
        <taxon>Bacillati</taxon>
        <taxon>Bacillota</taxon>
        <taxon>Bacilli</taxon>
        <taxon>Bacillales</taxon>
        <taxon>Bacillaceae</taxon>
        <taxon>Virgibacillus</taxon>
    </lineage>
</organism>
<comment type="caution">
    <text evidence="2">The sequence shown here is derived from an EMBL/GenBank/DDBJ whole genome shotgun (WGS) entry which is preliminary data.</text>
</comment>
<dbReference type="EMBL" id="JAGGKX010000019">
    <property type="protein sequence ID" value="MBP1971020.1"/>
    <property type="molecule type" value="Genomic_DNA"/>
</dbReference>
<name>A0ABS4IJ72_9BACI</name>
<keyword evidence="3" id="KW-1185">Reference proteome</keyword>
<evidence type="ECO:0000256" key="1">
    <source>
        <dbReference type="SAM" id="Phobius"/>
    </source>
</evidence>
<sequence length="58" mass="6277">MTIKNEGFIFVLIGAASLILSEEITGLQWAGILLIVGAICLNEVGNARMHYHLKKPAP</sequence>
<reference evidence="2 3" key="1">
    <citation type="submission" date="2021-03" db="EMBL/GenBank/DDBJ databases">
        <title>Genomic Encyclopedia of Type Strains, Phase IV (KMG-IV): sequencing the most valuable type-strain genomes for metagenomic binning, comparative biology and taxonomic classification.</title>
        <authorList>
            <person name="Goeker M."/>
        </authorList>
    </citation>
    <scope>NUCLEOTIDE SEQUENCE [LARGE SCALE GENOMIC DNA]</scope>
    <source>
        <strain evidence="2 3">DSM 25609</strain>
    </source>
</reference>
<dbReference type="Proteomes" id="UP001519345">
    <property type="component" value="Unassembled WGS sequence"/>
</dbReference>
<proteinExistence type="predicted"/>
<evidence type="ECO:0000313" key="3">
    <source>
        <dbReference type="Proteomes" id="UP001519345"/>
    </source>
</evidence>
<evidence type="ECO:0000313" key="2">
    <source>
        <dbReference type="EMBL" id="MBP1971020.1"/>
    </source>
</evidence>
<keyword evidence="1" id="KW-0812">Transmembrane</keyword>
<keyword evidence="1" id="KW-0472">Membrane</keyword>
<gene>
    <name evidence="2" type="ORF">J2Z83_003157</name>
</gene>
<protein>
    <submittedName>
        <fullName evidence="2">Drug/metabolite transporter (DMT)-like permease</fullName>
    </submittedName>
</protein>
<accession>A0ABS4IJ72</accession>